<protein>
    <submittedName>
        <fullName evidence="1">Uncharacterized protein</fullName>
    </submittedName>
</protein>
<dbReference type="Proteomes" id="UP001156484">
    <property type="component" value="Chromosome"/>
</dbReference>
<name>A0ACD4DK37_9NOCA</name>
<gene>
    <name evidence="1" type="ORF">OED52_07350</name>
</gene>
<proteinExistence type="predicted"/>
<evidence type="ECO:0000313" key="2">
    <source>
        <dbReference type="Proteomes" id="UP001156484"/>
    </source>
</evidence>
<dbReference type="EMBL" id="CP107551">
    <property type="protein sequence ID" value="UYP20341.1"/>
    <property type="molecule type" value="Genomic_DNA"/>
</dbReference>
<keyword evidence="2" id="KW-1185">Reference proteome</keyword>
<sequence length="155" mass="15921">MKTRTVRSITVLAAAGATAFAAPALASAEPIDIQPTPIGCPAGIGSADTETLTQENDLEVGEIEFEIEDEGAGLGQVNWLNLQTMTSGAAVLPDTDPEADDLEEPAVVLRTGEGLVVSVVWGDHRNSDGETCFLLPGVDITQVPGVAIAPAPTVT</sequence>
<organism evidence="1 2">
    <name type="scientific">Rhodococcus sacchari</name>
    <dbReference type="NCBI Taxonomy" id="2962047"/>
    <lineage>
        <taxon>Bacteria</taxon>
        <taxon>Bacillati</taxon>
        <taxon>Actinomycetota</taxon>
        <taxon>Actinomycetes</taxon>
        <taxon>Mycobacteriales</taxon>
        <taxon>Nocardiaceae</taxon>
        <taxon>Rhodococcus</taxon>
    </lineage>
</organism>
<reference evidence="1" key="1">
    <citation type="submission" date="2022-10" db="EMBL/GenBank/DDBJ databases">
        <title>Rhodococcus ferula Z13 complete genome.</title>
        <authorList>
            <person name="Long X."/>
            <person name="Zang M."/>
        </authorList>
    </citation>
    <scope>NUCLEOTIDE SEQUENCE</scope>
    <source>
        <strain evidence="1">Z13</strain>
    </source>
</reference>
<evidence type="ECO:0000313" key="1">
    <source>
        <dbReference type="EMBL" id="UYP20341.1"/>
    </source>
</evidence>
<accession>A0ACD4DK37</accession>